<gene>
    <name evidence="1" type="ORF">THAOC_17499</name>
</gene>
<comment type="caution">
    <text evidence="1">The sequence shown here is derived from an EMBL/GenBank/DDBJ whole genome shotgun (WGS) entry which is preliminary data.</text>
</comment>
<dbReference type="Proteomes" id="UP000266841">
    <property type="component" value="Unassembled WGS sequence"/>
</dbReference>
<reference evidence="1 2" key="1">
    <citation type="journal article" date="2012" name="Genome Biol.">
        <title>Genome and low-iron response of an oceanic diatom adapted to chronic iron limitation.</title>
        <authorList>
            <person name="Lommer M."/>
            <person name="Specht M."/>
            <person name="Roy A.S."/>
            <person name="Kraemer L."/>
            <person name="Andreson R."/>
            <person name="Gutowska M.A."/>
            <person name="Wolf J."/>
            <person name="Bergner S.V."/>
            <person name="Schilhabel M.B."/>
            <person name="Klostermeier U.C."/>
            <person name="Beiko R.G."/>
            <person name="Rosenstiel P."/>
            <person name="Hippler M."/>
            <person name="Laroche J."/>
        </authorList>
    </citation>
    <scope>NUCLEOTIDE SEQUENCE [LARGE SCALE GENOMIC DNA]</scope>
    <source>
        <strain evidence="1 2">CCMP1005</strain>
    </source>
</reference>
<accession>K0SLT9</accession>
<proteinExistence type="predicted"/>
<dbReference type="EMBL" id="AGNL01019311">
    <property type="protein sequence ID" value="EJK61921.1"/>
    <property type="molecule type" value="Genomic_DNA"/>
</dbReference>
<evidence type="ECO:0000313" key="1">
    <source>
        <dbReference type="EMBL" id="EJK61921.1"/>
    </source>
</evidence>
<keyword evidence="2" id="KW-1185">Reference proteome</keyword>
<dbReference type="AlphaFoldDB" id="K0SLT9"/>
<organism evidence="1 2">
    <name type="scientific">Thalassiosira oceanica</name>
    <name type="common">Marine diatom</name>
    <dbReference type="NCBI Taxonomy" id="159749"/>
    <lineage>
        <taxon>Eukaryota</taxon>
        <taxon>Sar</taxon>
        <taxon>Stramenopiles</taxon>
        <taxon>Ochrophyta</taxon>
        <taxon>Bacillariophyta</taxon>
        <taxon>Coscinodiscophyceae</taxon>
        <taxon>Thalassiosirophycidae</taxon>
        <taxon>Thalassiosirales</taxon>
        <taxon>Thalassiosiraceae</taxon>
        <taxon>Thalassiosira</taxon>
    </lineage>
</organism>
<protein>
    <submittedName>
        <fullName evidence="1">Uncharacterized protein</fullName>
    </submittedName>
</protein>
<sequence length="80" mass="8712">MNDEYVLLLHHELALEHLNSGRRHHFFLSDALCCSHLCKCLQSSSSSSSSSSSTSSSTSISILVGLRGKNSSLSDEERSL</sequence>
<evidence type="ECO:0000313" key="2">
    <source>
        <dbReference type="Proteomes" id="UP000266841"/>
    </source>
</evidence>
<name>K0SLT9_THAOC</name>